<comment type="caution">
    <text evidence="3">The sequence shown here is derived from an EMBL/GenBank/DDBJ whole genome shotgun (WGS) entry which is preliminary data.</text>
</comment>
<accession>X1CP70</accession>
<reference evidence="3" key="1">
    <citation type="journal article" date="2014" name="Front. Microbiol.">
        <title>High frequency of phylogenetically diverse reductive dehalogenase-homologous genes in deep subseafloor sedimentary metagenomes.</title>
        <authorList>
            <person name="Kawai M."/>
            <person name="Futagami T."/>
            <person name="Toyoda A."/>
            <person name="Takaki Y."/>
            <person name="Nishi S."/>
            <person name="Hori S."/>
            <person name="Arai W."/>
            <person name="Tsubouchi T."/>
            <person name="Morono Y."/>
            <person name="Uchiyama I."/>
            <person name="Ito T."/>
            <person name="Fujiyama A."/>
            <person name="Inagaki F."/>
            <person name="Takami H."/>
        </authorList>
    </citation>
    <scope>NUCLEOTIDE SEQUENCE</scope>
    <source>
        <strain evidence="3">Expedition CK06-06</strain>
    </source>
</reference>
<feature type="domain" description="PPM-type phosphatase" evidence="2">
    <location>
        <begin position="195"/>
        <end position="253"/>
    </location>
</feature>
<organism evidence="3">
    <name type="scientific">marine sediment metagenome</name>
    <dbReference type="NCBI Taxonomy" id="412755"/>
    <lineage>
        <taxon>unclassified sequences</taxon>
        <taxon>metagenomes</taxon>
        <taxon>ecological metagenomes</taxon>
    </lineage>
</organism>
<dbReference type="InterPro" id="IPR052016">
    <property type="entry name" value="Bact_Sigma-Reg"/>
</dbReference>
<proteinExistence type="predicted"/>
<evidence type="ECO:0000256" key="1">
    <source>
        <dbReference type="ARBA" id="ARBA00022801"/>
    </source>
</evidence>
<sequence>LLKQKKLSFSVQPIDKFVEIRERLDLIGTVIIDTQDLDVSQQQKLARIIEALEMENIGVILISSRMEVPVKSFSLTPAKTSFSMGGTMESVSIDELWVRVSVNLAYRKKSSGLAVKPAIPPRQVQRIYQNKLAQQLSMTGAMVDNLAEQLRLAGLVQQDFLPTRLPSCKGLHWATTFLPAEWVSGDIYDIVRIDEQHIGFYVADVVGHGIPAALLTIFLKQALLMRETVESTYRVFSPAEVMKNLNVRMAAQTVFLKNFIKSFRFLSASQIILNSNRPILQLHKA</sequence>
<dbReference type="AlphaFoldDB" id="X1CP70"/>
<evidence type="ECO:0000313" key="3">
    <source>
        <dbReference type="EMBL" id="GAG97938.1"/>
    </source>
</evidence>
<dbReference type="PANTHER" id="PTHR43156">
    <property type="entry name" value="STAGE II SPORULATION PROTEIN E-RELATED"/>
    <property type="match status" value="1"/>
</dbReference>
<dbReference type="Gene3D" id="3.60.40.10">
    <property type="entry name" value="PPM-type phosphatase domain"/>
    <property type="match status" value="1"/>
</dbReference>
<name>X1CP70_9ZZZZ</name>
<protein>
    <recommendedName>
        <fullName evidence="2">PPM-type phosphatase domain-containing protein</fullName>
    </recommendedName>
</protein>
<feature type="non-terminal residue" evidence="3">
    <location>
        <position position="1"/>
    </location>
</feature>
<evidence type="ECO:0000259" key="2">
    <source>
        <dbReference type="Pfam" id="PF07228"/>
    </source>
</evidence>
<dbReference type="InterPro" id="IPR001932">
    <property type="entry name" value="PPM-type_phosphatase-like_dom"/>
</dbReference>
<feature type="non-terminal residue" evidence="3">
    <location>
        <position position="285"/>
    </location>
</feature>
<dbReference type="GO" id="GO:0016791">
    <property type="term" value="F:phosphatase activity"/>
    <property type="evidence" value="ECO:0007669"/>
    <property type="project" value="TreeGrafter"/>
</dbReference>
<dbReference type="InterPro" id="IPR036457">
    <property type="entry name" value="PPM-type-like_dom_sf"/>
</dbReference>
<dbReference type="Pfam" id="PF07228">
    <property type="entry name" value="SpoIIE"/>
    <property type="match status" value="1"/>
</dbReference>
<dbReference type="EMBL" id="BART01023884">
    <property type="protein sequence ID" value="GAG97938.1"/>
    <property type="molecule type" value="Genomic_DNA"/>
</dbReference>
<keyword evidence="1" id="KW-0378">Hydrolase</keyword>
<dbReference type="PANTHER" id="PTHR43156:SF2">
    <property type="entry name" value="STAGE II SPORULATION PROTEIN E"/>
    <property type="match status" value="1"/>
</dbReference>
<gene>
    <name evidence="3" type="ORF">S01H4_43318</name>
</gene>